<feature type="domain" description="Amine oxidase" evidence="2">
    <location>
        <begin position="39"/>
        <end position="482"/>
    </location>
</feature>
<dbReference type="RefSeq" id="WP_015884489.1">
    <property type="nucleotide sequence ID" value="NC_012669.1"/>
</dbReference>
<reference evidence="3 4" key="1">
    <citation type="journal article" date="2009" name="Stand. Genomic Sci.">
        <title>Complete genome sequence of Beutenbergia cavernae type strain (HKI 0122).</title>
        <authorList>
            <person name="Land M."/>
            <person name="Pukall R."/>
            <person name="Abt B."/>
            <person name="Goker M."/>
            <person name="Rohde M."/>
            <person name="Glavina Del Rio T."/>
            <person name="Tice H."/>
            <person name="Copeland A."/>
            <person name="Cheng J.F."/>
            <person name="Lucas S."/>
            <person name="Chen F."/>
            <person name="Nolan M."/>
            <person name="Bruce D."/>
            <person name="Goodwin L."/>
            <person name="Pitluck S."/>
            <person name="Ivanova N."/>
            <person name="Mavromatis K."/>
            <person name="Ovchinnikova G."/>
            <person name="Pati A."/>
            <person name="Chen A."/>
            <person name="Palaniappan K."/>
            <person name="Hauser L."/>
            <person name="Chang Y.J."/>
            <person name="Jefferies C.C."/>
            <person name="Saunders E."/>
            <person name="Brettin T."/>
            <person name="Detter J.C."/>
            <person name="Han C."/>
            <person name="Chain P."/>
            <person name="Bristow J."/>
            <person name="Eisen J.A."/>
            <person name="Markowitz V."/>
            <person name="Hugenholtz P."/>
            <person name="Kyrpides N.C."/>
            <person name="Klenk H.P."/>
            <person name="Lapidus A."/>
        </authorList>
    </citation>
    <scope>NUCLEOTIDE SEQUENCE [LARGE SCALE GENOMIC DNA]</scope>
    <source>
        <strain evidence="4">ATCC BAA-8 / DSM 12333 / NBRC 16432</strain>
    </source>
</reference>
<dbReference type="Proteomes" id="UP000007962">
    <property type="component" value="Chromosome"/>
</dbReference>
<dbReference type="HOGENOM" id="CLU_009629_3_1_11"/>
<dbReference type="SUPFAM" id="SSF54373">
    <property type="entry name" value="FAD-linked reductases, C-terminal domain"/>
    <property type="match status" value="1"/>
</dbReference>
<dbReference type="AlphaFoldDB" id="C5C5B2"/>
<dbReference type="EC" id="1.3.3.4" evidence="3"/>
<protein>
    <submittedName>
        <fullName evidence="3">Protoporphyrinogen oxidase</fullName>
        <ecNumber evidence="3">1.3.3.4</ecNumber>
    </submittedName>
</protein>
<evidence type="ECO:0000313" key="3">
    <source>
        <dbReference type="EMBL" id="ACQ82252.1"/>
    </source>
</evidence>
<feature type="compositionally biased region" description="Gly residues" evidence="1">
    <location>
        <begin position="12"/>
        <end position="24"/>
    </location>
</feature>
<proteinExistence type="predicted"/>
<feature type="region of interest" description="Disordered" evidence="1">
    <location>
        <begin position="1"/>
        <end position="27"/>
    </location>
</feature>
<dbReference type="KEGG" id="bcv:Bcav_4011"/>
<dbReference type="PANTHER" id="PTHR42923">
    <property type="entry name" value="PROTOPORPHYRINOGEN OXIDASE"/>
    <property type="match status" value="1"/>
</dbReference>
<organism evidence="3 4">
    <name type="scientific">Beutenbergia cavernae (strain ATCC BAA-8 / DSM 12333 / CCUG 43141 / JCM 11478 / NBRC 16432 / NCIMB 13614 / HKI 0122)</name>
    <dbReference type="NCBI Taxonomy" id="471853"/>
    <lineage>
        <taxon>Bacteria</taxon>
        <taxon>Bacillati</taxon>
        <taxon>Actinomycetota</taxon>
        <taxon>Actinomycetes</taxon>
        <taxon>Micrococcales</taxon>
        <taxon>Beutenbergiaceae</taxon>
        <taxon>Beutenbergia</taxon>
    </lineage>
</organism>
<dbReference type="PANTHER" id="PTHR42923:SF3">
    <property type="entry name" value="PROTOPORPHYRINOGEN OXIDASE"/>
    <property type="match status" value="1"/>
</dbReference>
<dbReference type="InterPro" id="IPR050464">
    <property type="entry name" value="Zeta_carotene_desat/Oxidored"/>
</dbReference>
<dbReference type="GO" id="GO:0004729">
    <property type="term" value="F:oxygen-dependent protoporphyrinogen oxidase activity"/>
    <property type="evidence" value="ECO:0007669"/>
    <property type="project" value="UniProtKB-EC"/>
</dbReference>
<dbReference type="InterPro" id="IPR002937">
    <property type="entry name" value="Amino_oxidase"/>
</dbReference>
<dbReference type="eggNOG" id="COG1232">
    <property type="taxonomic scope" value="Bacteria"/>
</dbReference>
<dbReference type="Gene3D" id="3.90.660.20">
    <property type="entry name" value="Protoporphyrinogen oxidase, mitochondrial, domain 2"/>
    <property type="match status" value="1"/>
</dbReference>
<gene>
    <name evidence="3" type="ordered locus">Bcav_4011</name>
</gene>
<dbReference type="STRING" id="471853.Bcav_4011"/>
<keyword evidence="4" id="KW-1185">Reference proteome</keyword>
<dbReference type="EMBL" id="CP001618">
    <property type="protein sequence ID" value="ACQ82252.1"/>
    <property type="molecule type" value="Genomic_DNA"/>
</dbReference>
<evidence type="ECO:0000259" key="2">
    <source>
        <dbReference type="Pfam" id="PF01593"/>
    </source>
</evidence>
<evidence type="ECO:0000313" key="4">
    <source>
        <dbReference type="Proteomes" id="UP000007962"/>
    </source>
</evidence>
<name>C5C5B2_BEUC1</name>
<dbReference type="InterPro" id="IPR036188">
    <property type="entry name" value="FAD/NAD-bd_sf"/>
</dbReference>
<sequence>MADDGAPRGAVPGAGRGAGPGAGPGAERRADAVVVGGGIGGLVAARELTRAGLTTLVLEASDAVGGPLRAVTIDGPGGAALRLDAGAESFATRTDAVAALAAELGLATADPAAGGAWAWAGGRAFPLPAPALLGIPGRPWSAAVRAALGAGGQVRAALDAALPRRVGAREQTLAGLVRRRMGRRVVDRLVGPVAGGVHAADPRDLAVDAVAPGLRAALRRTGSLAGAVRALRSGAAPGAAVRGIVGGMHLLPTALAAQAGEVRLRAPVTAIERADDGWEVVVAGGRVRTPRVVLATDAATAAALLAPHTRLDDGDVSAVAPDRAADIALVTLVLRTDELAAAPRGTGVLVAADGPEHGVRAKALTHVDAKWAWVRDLVGPGHAVVRLSFGRPGERLEPPAGAAFEPWLVERATSDAATLLGVGLAPADVVASAVTRWPGALPPPTPAARAARERVLTAASGLPGVGVTGAWVAGTGLAATVPHAASCAVALVPEIPTEETTQNR</sequence>
<dbReference type="Gene3D" id="3.50.50.60">
    <property type="entry name" value="FAD/NAD(P)-binding domain"/>
    <property type="match status" value="1"/>
</dbReference>
<dbReference type="SUPFAM" id="SSF51905">
    <property type="entry name" value="FAD/NAD(P)-binding domain"/>
    <property type="match status" value="1"/>
</dbReference>
<dbReference type="Pfam" id="PF01593">
    <property type="entry name" value="Amino_oxidase"/>
    <property type="match status" value="1"/>
</dbReference>
<accession>C5C5B2</accession>
<evidence type="ECO:0000256" key="1">
    <source>
        <dbReference type="SAM" id="MobiDB-lite"/>
    </source>
</evidence>
<keyword evidence="3" id="KW-0560">Oxidoreductase</keyword>
<dbReference type="Gene3D" id="1.10.3110.10">
    <property type="entry name" value="protoporphyrinogen ix oxidase, domain 3"/>
    <property type="match status" value="1"/>
</dbReference>